<keyword evidence="3" id="KW-0418">Kinase</keyword>
<sequence length="223" mass="25197">MLVYPSTLAQDGDARYLAFEVLSGTISPAADVFSLGLAALELVSDYDMPVNGDVWTDIRELKLPFEITSVLTDLDLRKLLFRMIHSNYQQRPTAKDVFDSPTIREEICNMISPFAFNQHRHEQTLSSMNSHDSPISHGCRTPTKKPKRPPNYGGYHDEHSDEDLKQLSIHDHSQVTPPPPPVAADPLRVRLFPTDSDEDTNDNHVYFRKSPVKFKFDSSGAED</sequence>
<evidence type="ECO:0000256" key="4">
    <source>
        <dbReference type="ARBA" id="ARBA00022840"/>
    </source>
</evidence>
<evidence type="ECO:0000256" key="5">
    <source>
        <dbReference type="SAM" id="MobiDB-lite"/>
    </source>
</evidence>
<dbReference type="GO" id="GO:0005524">
    <property type="term" value="F:ATP binding"/>
    <property type="evidence" value="ECO:0007669"/>
    <property type="project" value="UniProtKB-KW"/>
</dbReference>
<feature type="compositionally biased region" description="Basic and acidic residues" evidence="5">
    <location>
        <begin position="155"/>
        <end position="173"/>
    </location>
</feature>
<feature type="domain" description="Protein kinase" evidence="6">
    <location>
        <begin position="1"/>
        <end position="103"/>
    </location>
</feature>
<dbReference type="InterPro" id="IPR000719">
    <property type="entry name" value="Prot_kinase_dom"/>
</dbReference>
<evidence type="ECO:0000256" key="2">
    <source>
        <dbReference type="ARBA" id="ARBA00022741"/>
    </source>
</evidence>
<gene>
    <name evidence="7" type="ORF">IZO911_LOCUS25728</name>
</gene>
<dbReference type="InterPro" id="IPR011009">
    <property type="entry name" value="Kinase-like_dom_sf"/>
</dbReference>
<evidence type="ECO:0000256" key="1">
    <source>
        <dbReference type="ARBA" id="ARBA00022679"/>
    </source>
</evidence>
<dbReference type="GO" id="GO:0004672">
    <property type="term" value="F:protein kinase activity"/>
    <property type="evidence" value="ECO:0007669"/>
    <property type="project" value="InterPro"/>
</dbReference>
<accession>A0A814SNP2</accession>
<keyword evidence="4" id="KW-0067">ATP-binding</keyword>
<dbReference type="PANTHER" id="PTHR11042">
    <property type="entry name" value="EUKARYOTIC TRANSLATION INITIATION FACTOR 2-ALPHA KINASE EIF2-ALPHA KINASE -RELATED"/>
    <property type="match status" value="1"/>
</dbReference>
<dbReference type="GO" id="GO:0005634">
    <property type="term" value="C:nucleus"/>
    <property type="evidence" value="ECO:0007669"/>
    <property type="project" value="TreeGrafter"/>
</dbReference>
<protein>
    <recommendedName>
        <fullName evidence="6">Protein kinase domain-containing protein</fullName>
    </recommendedName>
</protein>
<evidence type="ECO:0000313" key="8">
    <source>
        <dbReference type="Proteomes" id="UP000663860"/>
    </source>
</evidence>
<dbReference type="PROSITE" id="PS50011">
    <property type="entry name" value="PROTEIN_KINASE_DOM"/>
    <property type="match status" value="1"/>
</dbReference>
<dbReference type="SUPFAM" id="SSF56112">
    <property type="entry name" value="Protein kinase-like (PK-like)"/>
    <property type="match status" value="1"/>
</dbReference>
<keyword evidence="1" id="KW-0808">Transferase</keyword>
<name>A0A814SNP2_9BILA</name>
<organism evidence="7 8">
    <name type="scientific">Adineta steineri</name>
    <dbReference type="NCBI Taxonomy" id="433720"/>
    <lineage>
        <taxon>Eukaryota</taxon>
        <taxon>Metazoa</taxon>
        <taxon>Spiralia</taxon>
        <taxon>Gnathifera</taxon>
        <taxon>Rotifera</taxon>
        <taxon>Eurotatoria</taxon>
        <taxon>Bdelloidea</taxon>
        <taxon>Adinetida</taxon>
        <taxon>Adinetidae</taxon>
        <taxon>Adineta</taxon>
    </lineage>
</organism>
<proteinExistence type="predicted"/>
<evidence type="ECO:0000259" key="6">
    <source>
        <dbReference type="PROSITE" id="PS50011"/>
    </source>
</evidence>
<reference evidence="7" key="1">
    <citation type="submission" date="2021-02" db="EMBL/GenBank/DDBJ databases">
        <authorList>
            <person name="Nowell W R."/>
        </authorList>
    </citation>
    <scope>NUCLEOTIDE SEQUENCE</scope>
</reference>
<dbReference type="AlphaFoldDB" id="A0A814SNP2"/>
<evidence type="ECO:0000313" key="7">
    <source>
        <dbReference type="EMBL" id="CAF1150203.1"/>
    </source>
</evidence>
<dbReference type="EMBL" id="CAJNOE010000325">
    <property type="protein sequence ID" value="CAF1150203.1"/>
    <property type="molecule type" value="Genomic_DNA"/>
</dbReference>
<feature type="region of interest" description="Disordered" evidence="5">
    <location>
        <begin position="123"/>
        <end position="204"/>
    </location>
</feature>
<keyword evidence="2" id="KW-0547">Nucleotide-binding</keyword>
<comment type="caution">
    <text evidence="7">The sequence shown here is derived from an EMBL/GenBank/DDBJ whole genome shotgun (WGS) entry which is preliminary data.</text>
</comment>
<feature type="compositionally biased region" description="Polar residues" evidence="5">
    <location>
        <begin position="124"/>
        <end position="133"/>
    </location>
</feature>
<evidence type="ECO:0000256" key="3">
    <source>
        <dbReference type="ARBA" id="ARBA00022777"/>
    </source>
</evidence>
<dbReference type="InterPro" id="IPR050339">
    <property type="entry name" value="CC_SR_Kinase"/>
</dbReference>
<dbReference type="Gene3D" id="1.10.510.10">
    <property type="entry name" value="Transferase(Phosphotransferase) domain 1"/>
    <property type="match status" value="1"/>
</dbReference>
<dbReference type="PANTHER" id="PTHR11042:SF190">
    <property type="entry name" value="MITOSIS INHIBITOR PROTEIN KINASE MIK1"/>
    <property type="match status" value="1"/>
</dbReference>
<dbReference type="Proteomes" id="UP000663860">
    <property type="component" value="Unassembled WGS sequence"/>
</dbReference>
<dbReference type="GO" id="GO:0005737">
    <property type="term" value="C:cytoplasm"/>
    <property type="evidence" value="ECO:0007669"/>
    <property type="project" value="TreeGrafter"/>
</dbReference>